<name>A0A5C7ICS8_9ROSI</name>
<evidence type="ECO:0000313" key="2">
    <source>
        <dbReference type="EMBL" id="TXG67133.1"/>
    </source>
</evidence>
<dbReference type="Proteomes" id="UP000323000">
    <property type="component" value="Chromosome 3"/>
</dbReference>
<protein>
    <submittedName>
        <fullName evidence="2">Uncharacterized protein</fullName>
    </submittedName>
</protein>
<gene>
    <name evidence="2" type="ORF">EZV62_008408</name>
</gene>
<evidence type="ECO:0000256" key="1">
    <source>
        <dbReference type="SAM" id="MobiDB-lite"/>
    </source>
</evidence>
<comment type="caution">
    <text evidence="2">The sequence shown here is derived from an EMBL/GenBank/DDBJ whole genome shotgun (WGS) entry which is preliminary data.</text>
</comment>
<organism evidence="2 3">
    <name type="scientific">Acer yangbiense</name>
    <dbReference type="NCBI Taxonomy" id="1000413"/>
    <lineage>
        <taxon>Eukaryota</taxon>
        <taxon>Viridiplantae</taxon>
        <taxon>Streptophyta</taxon>
        <taxon>Embryophyta</taxon>
        <taxon>Tracheophyta</taxon>
        <taxon>Spermatophyta</taxon>
        <taxon>Magnoliopsida</taxon>
        <taxon>eudicotyledons</taxon>
        <taxon>Gunneridae</taxon>
        <taxon>Pentapetalae</taxon>
        <taxon>rosids</taxon>
        <taxon>malvids</taxon>
        <taxon>Sapindales</taxon>
        <taxon>Sapindaceae</taxon>
        <taxon>Hippocastanoideae</taxon>
        <taxon>Acereae</taxon>
        <taxon>Acer</taxon>
    </lineage>
</organism>
<feature type="region of interest" description="Disordered" evidence="1">
    <location>
        <begin position="211"/>
        <end position="233"/>
    </location>
</feature>
<dbReference type="EMBL" id="VAHF01000003">
    <property type="protein sequence ID" value="TXG67133.1"/>
    <property type="molecule type" value="Genomic_DNA"/>
</dbReference>
<dbReference type="OrthoDB" id="10457635at2759"/>
<keyword evidence="3" id="KW-1185">Reference proteome</keyword>
<reference evidence="3" key="1">
    <citation type="journal article" date="2019" name="Gigascience">
        <title>De novo genome assembly of the endangered Acer yangbiense, a plant species with extremely small populations endemic to Yunnan Province, China.</title>
        <authorList>
            <person name="Yang J."/>
            <person name="Wariss H.M."/>
            <person name="Tao L."/>
            <person name="Zhang R."/>
            <person name="Yun Q."/>
            <person name="Hollingsworth P."/>
            <person name="Dao Z."/>
            <person name="Luo G."/>
            <person name="Guo H."/>
            <person name="Ma Y."/>
            <person name="Sun W."/>
        </authorList>
    </citation>
    <scope>NUCLEOTIDE SEQUENCE [LARGE SCALE GENOMIC DNA]</scope>
    <source>
        <strain evidence="3">cv. Malutang</strain>
    </source>
</reference>
<dbReference type="AlphaFoldDB" id="A0A5C7ICS8"/>
<evidence type="ECO:0000313" key="3">
    <source>
        <dbReference type="Proteomes" id="UP000323000"/>
    </source>
</evidence>
<accession>A0A5C7ICS8</accession>
<sequence>MDEEEIVRLCATMTLKDNKGSVRRLHEELKVAGIKMLATSLVGKVLTKKHVNRDAFMNVIRKIWRTKDEVDNGELGAGLTKFLRVRVGIEIDKPFRRCLRIDVLEDGVGIGKDRLFLGDKSGFKVAGRKDADTSLLRSQESMDSGNFVFNSRWEVNYLPMDQIGRGLVGGKGLGQDGSLGLIPIMLQESVKIDNSLPKKMNLGLDDVSQVTKSGTKRDEKIGPLVNSDPISNPEKRLSKEKVLKSSNVSNAAELRVSSGGWKRKLEIKIRTVIK</sequence>
<proteinExistence type="predicted"/>